<comment type="caution">
    <text evidence="3">The sequence shown here is derived from an EMBL/GenBank/DDBJ whole genome shotgun (WGS) entry which is preliminary data.</text>
</comment>
<dbReference type="OMA" id="QTQEIDY"/>
<feature type="region of interest" description="Disordered" evidence="1">
    <location>
        <begin position="73"/>
        <end position="123"/>
    </location>
</feature>
<feature type="signal peptide" evidence="2">
    <location>
        <begin position="1"/>
        <end position="16"/>
    </location>
</feature>
<protein>
    <submittedName>
        <fullName evidence="3">Uncharacterized protein</fullName>
    </submittedName>
</protein>
<sequence>MKQAILILAIISLSFAGHNIRHRKQNAANSQKSLVQTQEIQYIDDDKSYSESAETVQKEAELVQETQIQSEYTEQQLQQEQQESEISLTSQEQDQLDLEEQKKYEEEKQKQLSSTKGSDDDYYMNALNVEVQTQDPSDQMPVDVVENQLNPVFEKDSIPDQKGVDSPFQPADGSLMMNPEEPEYEIKQTQLMPDEVPAEQLQEYMEKIEAQEAQEMAILAAQGPK</sequence>
<evidence type="ECO:0000313" key="4">
    <source>
        <dbReference type="Proteomes" id="UP000688137"/>
    </source>
</evidence>
<feature type="compositionally biased region" description="Basic and acidic residues" evidence="1">
    <location>
        <begin position="153"/>
        <end position="163"/>
    </location>
</feature>
<accession>A0A8S1MW43</accession>
<evidence type="ECO:0000313" key="3">
    <source>
        <dbReference type="EMBL" id="CAD8084440.1"/>
    </source>
</evidence>
<reference evidence="3" key="1">
    <citation type="submission" date="2021-01" db="EMBL/GenBank/DDBJ databases">
        <authorList>
            <consortium name="Genoscope - CEA"/>
            <person name="William W."/>
        </authorList>
    </citation>
    <scope>NUCLEOTIDE SEQUENCE</scope>
</reference>
<feature type="chain" id="PRO_5035738532" evidence="2">
    <location>
        <begin position="17"/>
        <end position="225"/>
    </location>
</feature>
<evidence type="ECO:0000256" key="2">
    <source>
        <dbReference type="SAM" id="SignalP"/>
    </source>
</evidence>
<proteinExistence type="predicted"/>
<feature type="region of interest" description="Disordered" evidence="1">
    <location>
        <begin position="153"/>
        <end position="178"/>
    </location>
</feature>
<feature type="compositionally biased region" description="Basic and acidic residues" evidence="1">
    <location>
        <begin position="99"/>
        <end position="110"/>
    </location>
</feature>
<feature type="compositionally biased region" description="Low complexity" evidence="1">
    <location>
        <begin position="73"/>
        <end position="93"/>
    </location>
</feature>
<dbReference type="AlphaFoldDB" id="A0A8S1MW43"/>
<keyword evidence="2" id="KW-0732">Signal</keyword>
<organism evidence="3 4">
    <name type="scientific">Paramecium primaurelia</name>
    <dbReference type="NCBI Taxonomy" id="5886"/>
    <lineage>
        <taxon>Eukaryota</taxon>
        <taxon>Sar</taxon>
        <taxon>Alveolata</taxon>
        <taxon>Ciliophora</taxon>
        <taxon>Intramacronucleata</taxon>
        <taxon>Oligohymenophorea</taxon>
        <taxon>Peniculida</taxon>
        <taxon>Parameciidae</taxon>
        <taxon>Paramecium</taxon>
    </lineage>
</organism>
<keyword evidence="4" id="KW-1185">Reference proteome</keyword>
<dbReference type="Proteomes" id="UP000688137">
    <property type="component" value="Unassembled WGS sequence"/>
</dbReference>
<evidence type="ECO:0000256" key="1">
    <source>
        <dbReference type="SAM" id="MobiDB-lite"/>
    </source>
</evidence>
<name>A0A8S1MW43_PARPR</name>
<dbReference type="EMBL" id="CAJJDM010000075">
    <property type="protein sequence ID" value="CAD8084440.1"/>
    <property type="molecule type" value="Genomic_DNA"/>
</dbReference>
<gene>
    <name evidence="3" type="ORF">PPRIM_AZ9-3.1.T0720070</name>
</gene>